<evidence type="ECO:0000313" key="2">
    <source>
        <dbReference type="Proteomes" id="UP001148737"/>
    </source>
</evidence>
<proteinExistence type="predicted"/>
<accession>A0ACC1QLF3</accession>
<organism evidence="1 2">
    <name type="scientific">Lecanicillium saksenae</name>
    <dbReference type="NCBI Taxonomy" id="468837"/>
    <lineage>
        <taxon>Eukaryota</taxon>
        <taxon>Fungi</taxon>
        <taxon>Dikarya</taxon>
        <taxon>Ascomycota</taxon>
        <taxon>Pezizomycotina</taxon>
        <taxon>Sordariomycetes</taxon>
        <taxon>Hypocreomycetidae</taxon>
        <taxon>Hypocreales</taxon>
        <taxon>Cordycipitaceae</taxon>
        <taxon>Lecanicillium</taxon>
    </lineage>
</organism>
<evidence type="ECO:0000313" key="1">
    <source>
        <dbReference type="EMBL" id="KAJ3478326.1"/>
    </source>
</evidence>
<name>A0ACC1QLF3_9HYPO</name>
<dbReference type="Proteomes" id="UP001148737">
    <property type="component" value="Unassembled WGS sequence"/>
</dbReference>
<sequence>MRFQILAPAALLAGLASAVPTNSSISIFPIVGFGGDSISWPIDGKCHDLDDQAPKLDMVGSVRLKGDIICHLYDEVNCNGNTFNIAPPGVLNLEMIMKWASRTHSIMCEKASSLDN</sequence>
<reference evidence="1" key="1">
    <citation type="submission" date="2022-07" db="EMBL/GenBank/DDBJ databases">
        <title>Genome Sequence of Lecanicillium saksenae.</title>
        <authorList>
            <person name="Buettner E."/>
        </authorList>
    </citation>
    <scope>NUCLEOTIDE SEQUENCE</scope>
    <source>
        <strain evidence="1">VT-O1</strain>
    </source>
</reference>
<comment type="caution">
    <text evidence="1">The sequence shown here is derived from an EMBL/GenBank/DDBJ whole genome shotgun (WGS) entry which is preliminary data.</text>
</comment>
<keyword evidence="2" id="KW-1185">Reference proteome</keyword>
<protein>
    <submittedName>
        <fullName evidence="1">Uncharacterized protein</fullName>
    </submittedName>
</protein>
<gene>
    <name evidence="1" type="ORF">NLG97_g8609</name>
</gene>
<dbReference type="EMBL" id="JANAKD010001555">
    <property type="protein sequence ID" value="KAJ3478326.1"/>
    <property type="molecule type" value="Genomic_DNA"/>
</dbReference>